<proteinExistence type="predicted"/>
<reference evidence="11 12" key="1">
    <citation type="submission" date="2022-09" db="EMBL/GenBank/DDBJ databases">
        <authorList>
            <person name="Han X.L."/>
            <person name="Wang Q."/>
            <person name="Lu T."/>
        </authorList>
    </citation>
    <scope>NUCLEOTIDE SEQUENCE [LARGE SCALE GENOMIC DNA]</scope>
    <source>
        <strain evidence="11 12">WQ 127069</strain>
    </source>
</reference>
<dbReference type="InterPro" id="IPR018062">
    <property type="entry name" value="HTH_AraC-typ_CS"/>
</dbReference>
<comment type="caution">
    <text evidence="11">The sequence shown here is derived from an EMBL/GenBank/DDBJ whole genome shotgun (WGS) entry which is preliminary data.</text>
</comment>
<evidence type="ECO:0000259" key="9">
    <source>
        <dbReference type="PROSITE" id="PS01124"/>
    </source>
</evidence>
<keyword evidence="5" id="KW-0805">Transcription regulation</keyword>
<dbReference type="SMART" id="SM00342">
    <property type="entry name" value="HTH_ARAC"/>
    <property type="match status" value="1"/>
</dbReference>
<dbReference type="Gene3D" id="1.10.10.60">
    <property type="entry name" value="Homeodomain-like"/>
    <property type="match status" value="2"/>
</dbReference>
<dbReference type="CDD" id="cd17536">
    <property type="entry name" value="REC_YesN-like"/>
    <property type="match status" value="1"/>
</dbReference>
<dbReference type="SMART" id="SM00448">
    <property type="entry name" value="REC"/>
    <property type="match status" value="1"/>
</dbReference>
<keyword evidence="6" id="KW-0238">DNA-binding</keyword>
<keyword evidence="3 8" id="KW-0597">Phosphoprotein</keyword>
<dbReference type="PROSITE" id="PS01124">
    <property type="entry name" value="HTH_ARAC_FAMILY_2"/>
    <property type="match status" value="1"/>
</dbReference>
<dbReference type="Pfam" id="PF00072">
    <property type="entry name" value="Response_reg"/>
    <property type="match status" value="1"/>
</dbReference>
<dbReference type="InterPro" id="IPR009057">
    <property type="entry name" value="Homeodomain-like_sf"/>
</dbReference>
<evidence type="ECO:0000256" key="4">
    <source>
        <dbReference type="ARBA" id="ARBA00023012"/>
    </source>
</evidence>
<evidence type="ECO:0000313" key="12">
    <source>
        <dbReference type="Proteomes" id="UP001652445"/>
    </source>
</evidence>
<comment type="subcellular location">
    <subcellularLocation>
        <location evidence="1">Cytoplasm</location>
    </subcellularLocation>
</comment>
<feature type="modified residue" description="4-aspartylphosphate" evidence="8">
    <location>
        <position position="55"/>
    </location>
</feature>
<keyword evidence="4" id="KW-0902">Two-component regulatory system</keyword>
<dbReference type="InterPro" id="IPR001789">
    <property type="entry name" value="Sig_transdc_resp-reg_receiver"/>
</dbReference>
<dbReference type="InterPro" id="IPR018060">
    <property type="entry name" value="HTH_AraC"/>
</dbReference>
<protein>
    <submittedName>
        <fullName evidence="11">Response regulator</fullName>
    </submittedName>
</protein>
<dbReference type="InterPro" id="IPR020449">
    <property type="entry name" value="Tscrpt_reg_AraC-type_HTH"/>
</dbReference>
<dbReference type="SUPFAM" id="SSF46689">
    <property type="entry name" value="Homeodomain-like"/>
    <property type="match status" value="2"/>
</dbReference>
<evidence type="ECO:0000256" key="5">
    <source>
        <dbReference type="ARBA" id="ARBA00023015"/>
    </source>
</evidence>
<evidence type="ECO:0000256" key="1">
    <source>
        <dbReference type="ARBA" id="ARBA00004496"/>
    </source>
</evidence>
<organism evidence="11 12">
    <name type="scientific">Paenibacillus baimaensis</name>
    <dbReference type="NCBI Taxonomy" id="2982185"/>
    <lineage>
        <taxon>Bacteria</taxon>
        <taxon>Bacillati</taxon>
        <taxon>Bacillota</taxon>
        <taxon>Bacilli</taxon>
        <taxon>Bacillales</taxon>
        <taxon>Paenibacillaceae</taxon>
        <taxon>Paenibacillus</taxon>
    </lineage>
</organism>
<name>A0ABT2UST3_9BACL</name>
<dbReference type="PROSITE" id="PS00041">
    <property type="entry name" value="HTH_ARAC_FAMILY_1"/>
    <property type="match status" value="1"/>
</dbReference>
<keyword evidence="7" id="KW-0804">Transcription</keyword>
<evidence type="ECO:0000256" key="6">
    <source>
        <dbReference type="ARBA" id="ARBA00023125"/>
    </source>
</evidence>
<dbReference type="RefSeq" id="WP_262687904.1">
    <property type="nucleotide sequence ID" value="NZ_JAOQIO010000113.1"/>
</dbReference>
<keyword evidence="12" id="KW-1185">Reference proteome</keyword>
<dbReference type="InterPro" id="IPR051552">
    <property type="entry name" value="HptR"/>
</dbReference>
<dbReference type="PROSITE" id="PS50110">
    <property type="entry name" value="RESPONSE_REGULATORY"/>
    <property type="match status" value="1"/>
</dbReference>
<evidence type="ECO:0000256" key="7">
    <source>
        <dbReference type="ARBA" id="ARBA00023163"/>
    </source>
</evidence>
<dbReference type="InterPro" id="IPR011006">
    <property type="entry name" value="CheY-like_superfamily"/>
</dbReference>
<dbReference type="Pfam" id="PF12833">
    <property type="entry name" value="HTH_18"/>
    <property type="match status" value="1"/>
</dbReference>
<dbReference type="SUPFAM" id="SSF52172">
    <property type="entry name" value="CheY-like"/>
    <property type="match status" value="1"/>
</dbReference>
<evidence type="ECO:0000313" key="11">
    <source>
        <dbReference type="EMBL" id="MCU6797081.1"/>
    </source>
</evidence>
<feature type="domain" description="HTH araC/xylS-type" evidence="9">
    <location>
        <begin position="391"/>
        <end position="489"/>
    </location>
</feature>
<dbReference type="PRINTS" id="PR00032">
    <property type="entry name" value="HTHARAC"/>
</dbReference>
<feature type="domain" description="Response regulatory" evidence="10">
    <location>
        <begin position="3"/>
        <end position="120"/>
    </location>
</feature>
<dbReference type="EMBL" id="JAOQIO010000113">
    <property type="protein sequence ID" value="MCU6797081.1"/>
    <property type="molecule type" value="Genomic_DNA"/>
</dbReference>
<dbReference type="Gene3D" id="3.40.50.2300">
    <property type="match status" value="1"/>
</dbReference>
<evidence type="ECO:0000256" key="8">
    <source>
        <dbReference type="PROSITE-ProRule" id="PRU00169"/>
    </source>
</evidence>
<dbReference type="Proteomes" id="UP001652445">
    <property type="component" value="Unassembled WGS sequence"/>
</dbReference>
<evidence type="ECO:0000256" key="2">
    <source>
        <dbReference type="ARBA" id="ARBA00022490"/>
    </source>
</evidence>
<evidence type="ECO:0000256" key="3">
    <source>
        <dbReference type="ARBA" id="ARBA00022553"/>
    </source>
</evidence>
<sequence length="498" mass="57593">MWKTIIVEDEPFVRRTIVQLVDWRAMGFEIVGEADDGEMALEQIKAHQPDLVITDILMPGINGIELLRLAKAEGFEGAFVMLTCMNEFEYARQALEYGASGYVLKLSMSQESISLTLDKVKAELSRKERQRSEVTFNQAYTEAWHAFTAHGGELQSFDWKREPVWRDRMYRYLCICSILHGSRALDQAPYTDWFGMTKDSIPSVHSFTYYGVTSVFCWSDSPLKLQMVKGILPQGPAICSGFVPAEQFPAVWFDVLRQLNSHWYKGRPGLYWLNPATLMQPDSSPFNWKQEMELYHHLEEGKITAALKLLREAWTEMEQKQPHWVKVKEIVSRLANWLQRQYPSMPKEALRQMADNAGHEELLTVVTDTIQLHLKDQAKRNLSLTDHPEVNEAIRYIHEHYEENVTLKIVAQEINMDEKYVSGLFAKKVGEPMIQYLQRVRVDKAKQLLTKTGLTVNEIGERVGFVNANYFYKIFKRRSGLTPNDYRNLYGGEGQTEE</sequence>
<accession>A0ABT2UST3</accession>
<gene>
    <name evidence="11" type="ORF">OB236_33625</name>
</gene>
<dbReference type="PANTHER" id="PTHR42713">
    <property type="entry name" value="HISTIDINE KINASE-RELATED"/>
    <property type="match status" value="1"/>
</dbReference>
<evidence type="ECO:0000259" key="10">
    <source>
        <dbReference type="PROSITE" id="PS50110"/>
    </source>
</evidence>
<keyword evidence="2" id="KW-0963">Cytoplasm</keyword>
<dbReference type="PANTHER" id="PTHR42713:SF3">
    <property type="entry name" value="TRANSCRIPTIONAL REGULATORY PROTEIN HPTR"/>
    <property type="match status" value="1"/>
</dbReference>